<keyword evidence="5 6" id="KW-0472">Membrane</keyword>
<dbReference type="PANTHER" id="PTHR13180">
    <property type="entry name" value="SMALL MEMBRANE PROTEIN-RELATED"/>
    <property type="match status" value="1"/>
</dbReference>
<feature type="transmembrane region" description="Helical" evidence="6">
    <location>
        <begin position="52"/>
        <end position="71"/>
    </location>
</feature>
<name>A0A250XK17_9CHLO</name>
<dbReference type="Pfam" id="PF05255">
    <property type="entry name" value="UPF0220"/>
    <property type="match status" value="1"/>
</dbReference>
<evidence type="ECO:0000256" key="1">
    <source>
        <dbReference type="ARBA" id="ARBA00004141"/>
    </source>
</evidence>
<dbReference type="Proteomes" id="UP000232323">
    <property type="component" value="Unassembled WGS sequence"/>
</dbReference>
<evidence type="ECO:0000313" key="7">
    <source>
        <dbReference type="EMBL" id="GAX83269.1"/>
    </source>
</evidence>
<feature type="transmembrane region" description="Helical" evidence="6">
    <location>
        <begin position="124"/>
        <end position="146"/>
    </location>
</feature>
<dbReference type="GO" id="GO:0016020">
    <property type="term" value="C:membrane"/>
    <property type="evidence" value="ECO:0007669"/>
    <property type="project" value="UniProtKB-SubCell"/>
</dbReference>
<comment type="subcellular location">
    <subcellularLocation>
        <location evidence="1">Membrane</location>
        <topology evidence="1">Multi-pass membrane protein</topology>
    </subcellularLocation>
</comment>
<evidence type="ECO:0000256" key="5">
    <source>
        <dbReference type="ARBA" id="ARBA00023136"/>
    </source>
</evidence>
<evidence type="ECO:0000256" key="3">
    <source>
        <dbReference type="ARBA" id="ARBA00022692"/>
    </source>
</evidence>
<evidence type="ECO:0000313" key="8">
    <source>
        <dbReference type="Proteomes" id="UP000232323"/>
    </source>
</evidence>
<feature type="transmembrane region" description="Helical" evidence="6">
    <location>
        <begin position="91"/>
        <end position="112"/>
    </location>
</feature>
<dbReference type="InterPro" id="IPR007919">
    <property type="entry name" value="UPF0220"/>
</dbReference>
<evidence type="ECO:0000256" key="6">
    <source>
        <dbReference type="SAM" id="Phobius"/>
    </source>
</evidence>
<comment type="similarity">
    <text evidence="2">Belongs to the UPF0220 family.</text>
</comment>
<evidence type="ECO:0000256" key="4">
    <source>
        <dbReference type="ARBA" id="ARBA00022989"/>
    </source>
</evidence>
<feature type="transmembrane region" description="Helical" evidence="6">
    <location>
        <begin position="20"/>
        <end position="40"/>
    </location>
</feature>
<keyword evidence="4 6" id="KW-1133">Transmembrane helix</keyword>
<comment type="caution">
    <text evidence="7">The sequence shown here is derived from an EMBL/GenBank/DDBJ whole genome shotgun (WGS) entry which is preliminary data.</text>
</comment>
<evidence type="ECO:0000256" key="2">
    <source>
        <dbReference type="ARBA" id="ARBA00005335"/>
    </source>
</evidence>
<protein>
    <recommendedName>
        <fullName evidence="9">Transmembrane protein 50A</fullName>
    </recommendedName>
</protein>
<organism evidence="7 8">
    <name type="scientific">Chlamydomonas eustigma</name>
    <dbReference type="NCBI Taxonomy" id="1157962"/>
    <lineage>
        <taxon>Eukaryota</taxon>
        <taxon>Viridiplantae</taxon>
        <taxon>Chlorophyta</taxon>
        <taxon>core chlorophytes</taxon>
        <taxon>Chlorophyceae</taxon>
        <taxon>CS clade</taxon>
        <taxon>Chlamydomonadales</taxon>
        <taxon>Chlamydomonadaceae</taxon>
        <taxon>Chlamydomonas</taxon>
    </lineage>
</organism>
<keyword evidence="8" id="KW-1185">Reference proteome</keyword>
<dbReference type="AlphaFoldDB" id="A0A250XK17"/>
<gene>
    <name evidence="7" type="ORF">CEUSTIGMA_g10695.t1</name>
</gene>
<evidence type="ECO:0008006" key="9">
    <source>
        <dbReference type="Google" id="ProtNLM"/>
    </source>
</evidence>
<dbReference type="EMBL" id="BEGY01000095">
    <property type="protein sequence ID" value="GAX83269.1"/>
    <property type="molecule type" value="Genomic_DNA"/>
</dbReference>
<proteinExistence type="inferred from homology"/>
<dbReference type="OrthoDB" id="268928at2759"/>
<reference evidence="7 8" key="1">
    <citation type="submission" date="2017-08" db="EMBL/GenBank/DDBJ databases">
        <title>Acidophilic green algal genome provides insights into adaptation to an acidic environment.</title>
        <authorList>
            <person name="Hirooka S."/>
            <person name="Hirose Y."/>
            <person name="Kanesaki Y."/>
            <person name="Higuchi S."/>
            <person name="Fujiwara T."/>
            <person name="Onuma R."/>
            <person name="Era A."/>
            <person name="Ohbayashi R."/>
            <person name="Uzuka A."/>
            <person name="Nozaki H."/>
            <person name="Yoshikawa H."/>
            <person name="Miyagishima S.Y."/>
        </authorList>
    </citation>
    <scope>NUCLEOTIDE SEQUENCE [LARGE SCALE GENOMIC DNA]</scope>
    <source>
        <strain evidence="7 8">NIES-2499</strain>
    </source>
</reference>
<accession>A0A250XK17</accession>
<sequence length="161" mass="17422">MPSSSQCFDATFEVCKPYSSFVGGLVFGAGWWIFGDALCYRTAMLQLSLNPLWLLPGLVASIAIAIMNTVSKDDISSDTYGDEAATCRSRLILMFSYFMCMAAVCGGVAILLVEQSKVDHRDLWIGASTIIQVCLISAAGLVSWVFQTSEAEGSGGYSYMY</sequence>
<keyword evidence="3 6" id="KW-0812">Transmembrane</keyword>